<dbReference type="SMART" id="SM00487">
    <property type="entry name" value="DEXDc"/>
    <property type="match status" value="1"/>
</dbReference>
<dbReference type="InterPro" id="IPR014001">
    <property type="entry name" value="Helicase_ATP-bd"/>
</dbReference>
<feature type="domain" description="DRBM" evidence="16">
    <location>
        <begin position="1338"/>
        <end position="1407"/>
    </location>
</feature>
<dbReference type="CDD" id="cd18802">
    <property type="entry name" value="SF2_C_dicer"/>
    <property type="match status" value="1"/>
</dbReference>
<dbReference type="Pfam" id="PF00636">
    <property type="entry name" value="Ribonuclease_3"/>
    <property type="match status" value="2"/>
</dbReference>
<proteinExistence type="inferred from homology"/>
<evidence type="ECO:0000256" key="12">
    <source>
        <dbReference type="ARBA" id="ARBA00023118"/>
    </source>
</evidence>
<dbReference type="PROSITE" id="PS50142">
    <property type="entry name" value="RNASE_3_2"/>
    <property type="match status" value="2"/>
</dbReference>
<dbReference type="OrthoDB" id="416741at2759"/>
<evidence type="ECO:0000256" key="14">
    <source>
        <dbReference type="ARBA" id="ARBA00025403"/>
    </source>
</evidence>
<dbReference type="SUPFAM" id="SSF52540">
    <property type="entry name" value="P-loop containing nucleoside triphosphate hydrolases"/>
    <property type="match status" value="1"/>
</dbReference>
<dbReference type="InterPro" id="IPR011545">
    <property type="entry name" value="DEAD/DEAH_box_helicase_dom"/>
</dbReference>
<feature type="domain" description="RNase III" evidence="17">
    <location>
        <begin position="950"/>
        <end position="1090"/>
    </location>
</feature>
<dbReference type="GO" id="GO:0004386">
    <property type="term" value="F:helicase activity"/>
    <property type="evidence" value="ECO:0007669"/>
    <property type="project" value="UniProtKB-KW"/>
</dbReference>
<dbReference type="GO" id="GO:0030422">
    <property type="term" value="P:siRNA processing"/>
    <property type="evidence" value="ECO:0007669"/>
    <property type="project" value="TreeGrafter"/>
</dbReference>
<keyword evidence="11 15" id="KW-0694">RNA-binding</keyword>
<feature type="domain" description="Dicer dsRNA-binding fold" evidence="20">
    <location>
        <begin position="580"/>
        <end position="681"/>
    </location>
</feature>
<keyword evidence="6" id="KW-0547">Nucleotide-binding</keyword>
<dbReference type="GO" id="GO:0051607">
    <property type="term" value="P:defense response to virus"/>
    <property type="evidence" value="ECO:0007669"/>
    <property type="project" value="UniProtKB-KW"/>
</dbReference>
<evidence type="ECO:0000256" key="4">
    <source>
        <dbReference type="ARBA" id="ARBA00022723"/>
    </source>
</evidence>
<dbReference type="Gene3D" id="3.40.50.300">
    <property type="entry name" value="P-loop containing nucleotide triphosphate hydrolases"/>
    <property type="match status" value="2"/>
</dbReference>
<comment type="similarity">
    <text evidence="15">Belongs to the helicase family. Dicer subfamily.</text>
</comment>
<dbReference type="GO" id="GO:0005634">
    <property type="term" value="C:nucleus"/>
    <property type="evidence" value="ECO:0007669"/>
    <property type="project" value="TreeGrafter"/>
</dbReference>
<sequence>MQSKNAGDENGDDGPIVTAELKDESFRLRSYQAEMVEESLKSNIIVAMDTGSGKTHIALARTSAELELCEPKKRVWFLAPTVTLCEQQFRVFKANLPGYGVQVLSGQDRVEHWSDQGTWDVILNNIRVVLSTHQVLLDALTHGFVKMSDLSLLIFDEAHHCTSNHPANRILKTFYIPFIHMGPKGGRFLPRILGLSASPVMKANAGNSALQEIERNMNAIAKSPKIHRSELLRFVHKPELRRVDYHVAPQCHSPLLNHLQHALDNYDLMSDPYVLGLLEKRDQGFDVYRQLQKVFQSHSTYCRMQLKNFVSKAKDMSEELGRSASDWYLKQCINAYEKMVMASDVQLFDWTSQEKQHLLRIFQGLPIPKVAFSDPLYLDHVSHKVKILIDLLVSEVSDSFTGLVFVEQRVWVSTLAEILMFHSRTKDIFRIGTFIGTSQSTKRSMMVSSLVEPRNQKDTLDDFRQGKTNLILTTSVLEEGIDVSSCHLVICFEQPKNLKSFVQRRGRARKQKSKYFIFSPIHGNLRTPETWESLEEEMKRAYLNDLREAREAEERELSEDVGEMYYQVANTGALLTLDNASQHLHHFCSLLGSGPYVDTRPQYRFSSSEGVGNSSSNPLVSADVTLPISVDPAVRTARSSKNWGTERMAKNDVSFQAYKALHLAGLVNDNLLPRAEPGNDEAAEFQIPDNTPSLVQVSPTLDPWVSVAIYQRQNPQVYHRTLLRMQTPEEDSIYMVLYTPVSMPCVPNFFLHWNEKKKYSVESLWIQGAVLSDHELTLMRQITRKILCSIFQSKMCEERHDFLWLLVPADSQGPWDYFKLQTWHTDTNGKQPASSILRANSRDISTWGMVSIRGDLRKFMPRGLSTSASRPDQSIHDKTQLQLIRTPKRRDFLHQMVDFGQETTAYTRLEYFDAEDCMVDNLPTCYSVFALLAPSILYRYEAFLIAETLRTSLLRPICFDSSHTPLLLRALTSSATGEEDNYQRLEFLGDCILKFISSVHLMAANLTWPESFLTGKKGKVVSNGFLARATMSAGLDKFVITKRFTGAKWTPRYAADILNSPGAEEKMMRSSKLIADVIESLIGASYVAGGFPKAFVCVQTLLPLEPWTPIFEANTTLYNAAPTDIAPANLAIAEELIGHTFTKKMLLLEALTHASYSGPIANFCSYERLEFLGDAILDYLISRRLYAQTPPLSHQKMHAMRSAMANASFLAFRMFETTIVEDVFDPTTMIRRFEPRALWMYMRYSVSEIAASRALAIEQHNAARETILHALERDAKFPWHLLSLTDAPKFLSDIVESVIGAVYVDSQGNIEACEAFVRKLGIMDALERILRDGVDCLHPKERLGHLAVEKSVQYVKITDGEDNAAGNRMYKVQVKVGGENVGGVEEGLKRLNAETIAAYKAIRIMEGVDDAAMGGVEDEFLETEDEWFDAEEGEVGLSMDL</sequence>
<evidence type="ECO:0000313" key="21">
    <source>
        <dbReference type="EMBL" id="PSN68956.1"/>
    </source>
</evidence>
<comment type="function">
    <text evidence="14">Dicer-like endonuclease involved in cleaving double-stranded RNA in the RNA interference (RNAi) pathway. Produces 21 to 25 bp dsRNAs (siRNAs) which target the selective destruction of homologous RNAs leading to sequence-specific suppression of gene expression, called post-transcriptional gene silencing (PTGS). Part of a broad host defense response against viral infection and transposons.</text>
</comment>
<dbReference type="CDD" id="cd18034">
    <property type="entry name" value="DEXHc_dicer"/>
    <property type="match status" value="1"/>
</dbReference>
<evidence type="ECO:0000259" key="20">
    <source>
        <dbReference type="PROSITE" id="PS51327"/>
    </source>
</evidence>
<dbReference type="SMART" id="SM00535">
    <property type="entry name" value="RIBOc"/>
    <property type="match status" value="2"/>
</dbReference>
<evidence type="ECO:0000256" key="15">
    <source>
        <dbReference type="PROSITE-ProRule" id="PRU00657"/>
    </source>
</evidence>
<dbReference type="InterPro" id="IPR038248">
    <property type="entry name" value="Dicer_dimer_sf"/>
</dbReference>
<keyword evidence="4" id="KW-0479">Metal-binding</keyword>
<dbReference type="GO" id="GO:0005737">
    <property type="term" value="C:cytoplasm"/>
    <property type="evidence" value="ECO:0007669"/>
    <property type="project" value="TreeGrafter"/>
</dbReference>
<name>A0A2T2NUI1_CORCC</name>
<keyword evidence="7 21" id="KW-0378">Hydrolase</keyword>
<keyword evidence="22" id="KW-1185">Reference proteome</keyword>
<dbReference type="Pfam" id="PF00270">
    <property type="entry name" value="DEAD"/>
    <property type="match status" value="1"/>
</dbReference>
<protein>
    <submittedName>
        <fullName evidence="21">P-loop containing nucleoside triphosphate hydrolase protein</fullName>
    </submittedName>
</protein>
<dbReference type="CDD" id="cd00593">
    <property type="entry name" value="RIBOc"/>
    <property type="match status" value="2"/>
</dbReference>
<dbReference type="PROSITE" id="PS00517">
    <property type="entry name" value="RNASE_3_1"/>
    <property type="match status" value="1"/>
</dbReference>
<dbReference type="InterPro" id="IPR001650">
    <property type="entry name" value="Helicase_C-like"/>
</dbReference>
<dbReference type="STRING" id="1448308.A0A2T2NUI1"/>
<dbReference type="Pfam" id="PF03368">
    <property type="entry name" value="Dicer_dimer"/>
    <property type="match status" value="1"/>
</dbReference>
<evidence type="ECO:0000256" key="3">
    <source>
        <dbReference type="ARBA" id="ARBA00022721"/>
    </source>
</evidence>
<dbReference type="InterPro" id="IPR036389">
    <property type="entry name" value="RNase_III_sf"/>
</dbReference>
<keyword evidence="13" id="KW-0464">Manganese</keyword>
<evidence type="ECO:0000256" key="10">
    <source>
        <dbReference type="ARBA" id="ARBA00022842"/>
    </source>
</evidence>
<evidence type="ECO:0000256" key="5">
    <source>
        <dbReference type="ARBA" id="ARBA00022737"/>
    </source>
</evidence>
<dbReference type="SUPFAM" id="SSF54768">
    <property type="entry name" value="dsRNA-binding domain-like"/>
    <property type="match status" value="1"/>
</dbReference>
<evidence type="ECO:0000259" key="16">
    <source>
        <dbReference type="PROSITE" id="PS50137"/>
    </source>
</evidence>
<dbReference type="FunFam" id="1.10.1520.10:FF:000032">
    <property type="entry name" value="Dicer-like protein 2"/>
    <property type="match status" value="1"/>
</dbReference>
<evidence type="ECO:0000256" key="6">
    <source>
        <dbReference type="ARBA" id="ARBA00022741"/>
    </source>
</evidence>
<evidence type="ECO:0000259" key="17">
    <source>
        <dbReference type="PROSITE" id="PS50142"/>
    </source>
</evidence>
<dbReference type="GO" id="GO:0003723">
    <property type="term" value="F:RNA binding"/>
    <property type="evidence" value="ECO:0007669"/>
    <property type="project" value="UniProtKB-UniRule"/>
</dbReference>
<evidence type="ECO:0000256" key="2">
    <source>
        <dbReference type="ARBA" id="ARBA00001946"/>
    </source>
</evidence>
<dbReference type="SMART" id="SM00490">
    <property type="entry name" value="HELICc"/>
    <property type="match status" value="1"/>
</dbReference>
<dbReference type="InterPro" id="IPR014720">
    <property type="entry name" value="dsRBD_dom"/>
</dbReference>
<dbReference type="EMBL" id="KZ678133">
    <property type="protein sequence ID" value="PSN68956.1"/>
    <property type="molecule type" value="Genomic_DNA"/>
</dbReference>
<evidence type="ECO:0000256" key="11">
    <source>
        <dbReference type="ARBA" id="ARBA00022884"/>
    </source>
</evidence>
<dbReference type="PROSITE" id="PS51327">
    <property type="entry name" value="DICER_DSRBF"/>
    <property type="match status" value="1"/>
</dbReference>
<keyword evidence="10" id="KW-0460">Magnesium</keyword>
<dbReference type="PROSITE" id="PS51192">
    <property type="entry name" value="HELICASE_ATP_BIND_1"/>
    <property type="match status" value="1"/>
</dbReference>
<evidence type="ECO:0000256" key="9">
    <source>
        <dbReference type="ARBA" id="ARBA00022840"/>
    </source>
</evidence>
<dbReference type="PROSITE" id="PS51194">
    <property type="entry name" value="HELICASE_CTER"/>
    <property type="match status" value="1"/>
</dbReference>
<keyword evidence="5" id="KW-0677">Repeat</keyword>
<dbReference type="Gene3D" id="1.10.1520.10">
    <property type="entry name" value="Ribonuclease III domain"/>
    <property type="match status" value="2"/>
</dbReference>
<feature type="domain" description="Helicase ATP-binding" evidence="18">
    <location>
        <begin position="35"/>
        <end position="217"/>
    </location>
</feature>
<gene>
    <name evidence="21" type="ORF">BS50DRAFT_572137</name>
</gene>
<dbReference type="InterPro" id="IPR027417">
    <property type="entry name" value="P-loop_NTPase"/>
</dbReference>
<dbReference type="InterPro" id="IPR005034">
    <property type="entry name" value="Dicer_dimerisation"/>
</dbReference>
<dbReference type="InterPro" id="IPR000999">
    <property type="entry name" value="RNase_III_dom"/>
</dbReference>
<dbReference type="Proteomes" id="UP000240883">
    <property type="component" value="Unassembled WGS sequence"/>
</dbReference>
<organism evidence="21 22">
    <name type="scientific">Corynespora cassiicola Philippines</name>
    <dbReference type="NCBI Taxonomy" id="1448308"/>
    <lineage>
        <taxon>Eukaryota</taxon>
        <taxon>Fungi</taxon>
        <taxon>Dikarya</taxon>
        <taxon>Ascomycota</taxon>
        <taxon>Pezizomycotina</taxon>
        <taxon>Dothideomycetes</taxon>
        <taxon>Pleosporomycetidae</taxon>
        <taxon>Pleosporales</taxon>
        <taxon>Corynesporascaceae</taxon>
        <taxon>Corynespora</taxon>
    </lineage>
</organism>
<dbReference type="GO" id="GO:0050688">
    <property type="term" value="P:regulation of defense response to virus"/>
    <property type="evidence" value="ECO:0007669"/>
    <property type="project" value="UniProtKB-KW"/>
</dbReference>
<feature type="domain" description="Helicase C-terminal" evidence="19">
    <location>
        <begin position="388"/>
        <end position="558"/>
    </location>
</feature>
<dbReference type="Gene3D" id="3.30.160.380">
    <property type="entry name" value="Dicer dimerisation domain"/>
    <property type="match status" value="1"/>
</dbReference>
<accession>A0A2T2NUI1</accession>
<dbReference type="PANTHER" id="PTHR14950:SF37">
    <property type="entry name" value="ENDORIBONUCLEASE DICER"/>
    <property type="match status" value="1"/>
</dbReference>
<dbReference type="SUPFAM" id="SSF69065">
    <property type="entry name" value="RNase III domain-like"/>
    <property type="match status" value="2"/>
</dbReference>
<evidence type="ECO:0000256" key="1">
    <source>
        <dbReference type="ARBA" id="ARBA00001936"/>
    </source>
</evidence>
<keyword evidence="8" id="KW-0347">Helicase</keyword>
<keyword evidence="9" id="KW-0067">ATP-binding</keyword>
<dbReference type="Pfam" id="PF00271">
    <property type="entry name" value="Helicase_C"/>
    <property type="match status" value="1"/>
</dbReference>
<dbReference type="GO" id="GO:0046872">
    <property type="term" value="F:metal ion binding"/>
    <property type="evidence" value="ECO:0007669"/>
    <property type="project" value="UniProtKB-KW"/>
</dbReference>
<reference evidence="21 22" key="1">
    <citation type="journal article" date="2018" name="Front. Microbiol.">
        <title>Genome-Wide Analysis of Corynespora cassiicola Leaf Fall Disease Putative Effectors.</title>
        <authorList>
            <person name="Lopez D."/>
            <person name="Ribeiro S."/>
            <person name="Label P."/>
            <person name="Fumanal B."/>
            <person name="Venisse J.S."/>
            <person name="Kohler A."/>
            <person name="de Oliveira R.R."/>
            <person name="Labutti K."/>
            <person name="Lipzen A."/>
            <person name="Lail K."/>
            <person name="Bauer D."/>
            <person name="Ohm R.A."/>
            <person name="Barry K.W."/>
            <person name="Spatafora J."/>
            <person name="Grigoriev I.V."/>
            <person name="Martin F.M."/>
            <person name="Pujade-Renaud V."/>
        </authorList>
    </citation>
    <scope>NUCLEOTIDE SEQUENCE [LARGE SCALE GENOMIC DNA]</scope>
    <source>
        <strain evidence="21 22">Philippines</strain>
    </source>
</reference>
<keyword evidence="12" id="KW-0051">Antiviral defense</keyword>
<evidence type="ECO:0000313" key="22">
    <source>
        <dbReference type="Proteomes" id="UP000240883"/>
    </source>
</evidence>
<feature type="domain" description="RNase III" evidence="17">
    <location>
        <begin position="1130"/>
        <end position="1307"/>
    </location>
</feature>
<evidence type="ECO:0000259" key="18">
    <source>
        <dbReference type="PROSITE" id="PS51192"/>
    </source>
</evidence>
<comment type="cofactor">
    <cofactor evidence="1">
        <name>Mn(2+)</name>
        <dbReference type="ChEBI" id="CHEBI:29035"/>
    </cofactor>
</comment>
<dbReference type="GO" id="GO:0005524">
    <property type="term" value="F:ATP binding"/>
    <property type="evidence" value="ECO:0007669"/>
    <property type="project" value="UniProtKB-KW"/>
</dbReference>
<dbReference type="PROSITE" id="PS50137">
    <property type="entry name" value="DS_RBD"/>
    <property type="match status" value="1"/>
</dbReference>
<dbReference type="PANTHER" id="PTHR14950">
    <property type="entry name" value="DICER-RELATED"/>
    <property type="match status" value="1"/>
</dbReference>
<evidence type="ECO:0000256" key="13">
    <source>
        <dbReference type="ARBA" id="ARBA00023211"/>
    </source>
</evidence>
<dbReference type="GO" id="GO:0004525">
    <property type="term" value="F:ribonuclease III activity"/>
    <property type="evidence" value="ECO:0007669"/>
    <property type="project" value="InterPro"/>
</dbReference>
<evidence type="ECO:0000259" key="19">
    <source>
        <dbReference type="PROSITE" id="PS51194"/>
    </source>
</evidence>
<comment type="cofactor">
    <cofactor evidence="2">
        <name>Mg(2+)</name>
        <dbReference type="ChEBI" id="CHEBI:18420"/>
    </cofactor>
</comment>
<dbReference type="FunFam" id="3.40.50.300:FF:001669">
    <property type="entry name" value="Dicer-like protein 1"/>
    <property type="match status" value="1"/>
</dbReference>
<evidence type="ECO:0000256" key="8">
    <source>
        <dbReference type="ARBA" id="ARBA00022806"/>
    </source>
</evidence>
<evidence type="ECO:0000256" key="7">
    <source>
        <dbReference type="ARBA" id="ARBA00022801"/>
    </source>
</evidence>
<keyword evidence="3" id="KW-0930">Antiviral protein</keyword>